<keyword evidence="2" id="KW-0472">Membrane</keyword>
<evidence type="ECO:0000313" key="3">
    <source>
        <dbReference type="EMBL" id="QKF06824.1"/>
    </source>
</evidence>
<evidence type="ECO:0000256" key="2">
    <source>
        <dbReference type="SAM" id="Phobius"/>
    </source>
</evidence>
<feature type="transmembrane region" description="Helical" evidence="2">
    <location>
        <begin position="173"/>
        <end position="192"/>
    </location>
</feature>
<dbReference type="Proteomes" id="UP000503297">
    <property type="component" value="Chromosome"/>
</dbReference>
<keyword evidence="2" id="KW-1133">Transmembrane helix</keyword>
<feature type="region of interest" description="Disordered" evidence="1">
    <location>
        <begin position="47"/>
        <end position="146"/>
    </location>
</feature>
<gene>
    <name evidence="3" type="ORF">HLV38_00820</name>
</gene>
<keyword evidence="4" id="KW-1185">Reference proteome</keyword>
<protein>
    <submittedName>
        <fullName evidence="3">Uncharacterized protein</fullName>
    </submittedName>
</protein>
<feature type="transmembrane region" description="Helical" evidence="2">
    <location>
        <begin position="148"/>
        <end position="167"/>
    </location>
</feature>
<feature type="transmembrane region" description="Helical" evidence="2">
    <location>
        <begin position="199"/>
        <end position="221"/>
    </location>
</feature>
<proteinExistence type="predicted"/>
<reference evidence="4" key="1">
    <citation type="submission" date="2020-05" db="EMBL/GenBank/DDBJ databases">
        <title>Novel species in genus Nocardioides.</title>
        <authorList>
            <person name="Zhang G."/>
        </authorList>
    </citation>
    <scope>NUCLEOTIDE SEQUENCE [LARGE SCALE GENOMIC DNA]</scope>
    <source>
        <strain evidence="4">zg-1050</strain>
    </source>
</reference>
<dbReference type="AlphaFoldDB" id="A0A6M8IZQ6"/>
<evidence type="ECO:0000256" key="1">
    <source>
        <dbReference type="SAM" id="MobiDB-lite"/>
    </source>
</evidence>
<sequence>MAEKQGWASYSDAPEIYRQAQREVGRAFGALDFDGAFDRSFHALAEHERKRADRASARDALTDRRARRFDGTGPALAGREGGASAAFVTDPAAARPTRPAASPPHASAADSRRSAPRPDAQSGVPRPLSSLPRADTAPPQHDQPQKKGAISAFAIMAAAMTAGMASIEYANDSLLGVGVCAAALAIQLYLLVKRLSGASWLAGIVLILIPFLTTMVPFVSIGDTVAAFESLDLQHASIEDLVAQLEAALL</sequence>
<feature type="compositionally biased region" description="Basic and acidic residues" evidence="1">
    <location>
        <begin position="47"/>
        <end position="70"/>
    </location>
</feature>
<organism evidence="3 4">
    <name type="scientific">Berryella wangjianweii</name>
    <dbReference type="NCBI Taxonomy" id="2734634"/>
    <lineage>
        <taxon>Bacteria</taxon>
        <taxon>Bacillati</taxon>
        <taxon>Actinomycetota</taxon>
        <taxon>Coriobacteriia</taxon>
        <taxon>Eggerthellales</taxon>
        <taxon>Eggerthellaceae</taxon>
        <taxon>Berryella</taxon>
    </lineage>
</organism>
<dbReference type="KEGG" id="bwa:HLV38_00820"/>
<dbReference type="RefSeq" id="WP_172301015.1">
    <property type="nucleotide sequence ID" value="NZ_CP053716.1"/>
</dbReference>
<keyword evidence="2" id="KW-0812">Transmembrane</keyword>
<dbReference type="EMBL" id="CP053716">
    <property type="protein sequence ID" value="QKF06824.1"/>
    <property type="molecule type" value="Genomic_DNA"/>
</dbReference>
<feature type="compositionally biased region" description="Low complexity" evidence="1">
    <location>
        <begin position="90"/>
        <end position="109"/>
    </location>
</feature>
<accession>A0A6M8IZQ6</accession>
<name>A0A6M8IZQ6_9ACTN</name>
<evidence type="ECO:0000313" key="4">
    <source>
        <dbReference type="Proteomes" id="UP000503297"/>
    </source>
</evidence>